<dbReference type="AlphaFoldDB" id="A0A9N8EJR5"/>
<feature type="compositionally biased region" description="Polar residues" evidence="1">
    <location>
        <begin position="451"/>
        <end position="463"/>
    </location>
</feature>
<feature type="compositionally biased region" description="Polar residues" evidence="1">
    <location>
        <begin position="1"/>
        <end position="13"/>
    </location>
</feature>
<name>A0A9N8EJR5_9STRA</name>
<evidence type="ECO:0000313" key="3">
    <source>
        <dbReference type="EMBL" id="CAB9521394.1"/>
    </source>
</evidence>
<feature type="compositionally biased region" description="Polar residues" evidence="1">
    <location>
        <begin position="159"/>
        <end position="177"/>
    </location>
</feature>
<accession>A0A9N8EJR5</accession>
<feature type="transmembrane region" description="Helical" evidence="2">
    <location>
        <begin position="286"/>
        <end position="311"/>
    </location>
</feature>
<gene>
    <name evidence="3" type="ORF">SEMRO_1191_G250890.1</name>
</gene>
<evidence type="ECO:0000313" key="4">
    <source>
        <dbReference type="Proteomes" id="UP001153069"/>
    </source>
</evidence>
<keyword evidence="4" id="KW-1185">Reference proteome</keyword>
<dbReference type="InterPro" id="IPR051824">
    <property type="entry name" value="LRR_Rcpt-Like_S/T_Kinase"/>
</dbReference>
<feature type="region of interest" description="Disordered" evidence="1">
    <location>
        <begin position="245"/>
        <end position="269"/>
    </location>
</feature>
<reference evidence="3" key="1">
    <citation type="submission" date="2020-06" db="EMBL/GenBank/DDBJ databases">
        <authorList>
            <consortium name="Plant Systems Biology data submission"/>
        </authorList>
    </citation>
    <scope>NUCLEOTIDE SEQUENCE</scope>
    <source>
        <strain evidence="3">D6</strain>
    </source>
</reference>
<feature type="region of interest" description="Disordered" evidence="1">
    <location>
        <begin position="136"/>
        <end position="218"/>
    </location>
</feature>
<dbReference type="Proteomes" id="UP001153069">
    <property type="component" value="Unassembled WGS sequence"/>
</dbReference>
<dbReference type="PANTHER" id="PTHR48006:SF92">
    <property type="entry name" value="LRR RECEPTOR-LIKE SERINE_THREONINE-PROTEIN KINASE GSO1"/>
    <property type="match status" value="1"/>
</dbReference>
<feature type="compositionally biased region" description="Low complexity" evidence="1">
    <location>
        <begin position="70"/>
        <end position="79"/>
    </location>
</feature>
<dbReference type="EMBL" id="CAICTM010001189">
    <property type="protein sequence ID" value="CAB9521394.1"/>
    <property type="molecule type" value="Genomic_DNA"/>
</dbReference>
<feature type="compositionally biased region" description="Basic and acidic residues" evidence="1">
    <location>
        <begin position="247"/>
        <end position="260"/>
    </location>
</feature>
<feature type="region of interest" description="Disordered" evidence="1">
    <location>
        <begin position="1"/>
        <end position="50"/>
    </location>
</feature>
<evidence type="ECO:0000256" key="2">
    <source>
        <dbReference type="SAM" id="Phobius"/>
    </source>
</evidence>
<proteinExistence type="predicted"/>
<keyword evidence="2" id="KW-0472">Membrane</keyword>
<dbReference type="InterPro" id="IPR032675">
    <property type="entry name" value="LRR_dom_sf"/>
</dbReference>
<organism evidence="3 4">
    <name type="scientific">Seminavis robusta</name>
    <dbReference type="NCBI Taxonomy" id="568900"/>
    <lineage>
        <taxon>Eukaryota</taxon>
        <taxon>Sar</taxon>
        <taxon>Stramenopiles</taxon>
        <taxon>Ochrophyta</taxon>
        <taxon>Bacillariophyta</taxon>
        <taxon>Bacillariophyceae</taxon>
        <taxon>Bacillariophycidae</taxon>
        <taxon>Naviculales</taxon>
        <taxon>Naviculaceae</taxon>
        <taxon>Seminavis</taxon>
    </lineage>
</organism>
<sequence length="774" mass="83918">MTVNESPSHTATPAQVPLPSIQEEDRNLVMATTPSATHSSIGGTSSEKADSQVRMNVLLQTGVLSDQDDAVTSTTTTDTSIEHSESGLTDKANSTGTSTGTCTGTCNSMQKENAEEEATRLQMDVLFQVGILSSDHDRAGTSTETTTVKKRLPVPTRDCNASSNGGPRESYNNNSGSEVPPAPQLGRLVQGTPIRPSVPGAHRATPLDGEEPQSAGSTADMDASLMFGIDPSEQEQQERLATQLEEGLPKARPVMEEDGPRQSATRWGLQEHEASQKRKYKEHLSVTANFVLMGLCCVVVIVVAFAAASLAKNKNSDSPVVETTTSIINQTSQSSNTQSTSSMWTWDLPFAIPNNSTVNFLYHDTQQTSAQFKAYNWMKADPYLHNYTEKRLLQRFALATFYYATNGENWTRQGGETTAVETNTINTLAEFTPNKTLPLPSQPPPSPHQYLDNSTTSINNDNAPTPMPHNLIVHVNVTSEKWLSYEHSECDWFSTGLTSPYKMPACDENGNFHHLGLTNANLQGTLPPELGLLTSLRVIGFGRNRIEGPIVTEIGNLRKLEGLHLSGGNQFTGIIPSEIGLLSDTLTAISVNENALTGKLPMELWKLSNLSLIKISRTKLSATLPSNIGHQLSKTKLLMLQGSQFSGTLPNSLGLMTDVVNADFGQNRFVGSLPTELSQWQLLTRFSARNNQLTGKVPSELGLLPFLRDLWLEINPGISGSLPANLEQLNITLISLRIKGTGITGTIPAGLCAIEELSFDCSETLCGCEQCRCQ</sequence>
<dbReference type="OrthoDB" id="47890at2759"/>
<dbReference type="PANTHER" id="PTHR48006">
    <property type="entry name" value="LEUCINE-RICH REPEAT-CONTAINING PROTEIN DDB_G0281931-RELATED"/>
    <property type="match status" value="1"/>
</dbReference>
<feature type="compositionally biased region" description="Polar residues" evidence="1">
    <location>
        <begin position="30"/>
        <end position="46"/>
    </location>
</feature>
<evidence type="ECO:0000256" key="1">
    <source>
        <dbReference type="SAM" id="MobiDB-lite"/>
    </source>
</evidence>
<protein>
    <submittedName>
        <fullName evidence="3">Leucine Rich Repeat</fullName>
    </submittedName>
</protein>
<dbReference type="SUPFAM" id="SSF52058">
    <property type="entry name" value="L domain-like"/>
    <property type="match status" value="1"/>
</dbReference>
<feature type="compositionally biased region" description="Low complexity" evidence="1">
    <location>
        <begin position="93"/>
        <end position="102"/>
    </location>
</feature>
<keyword evidence="2" id="KW-1133">Transmembrane helix</keyword>
<keyword evidence="2" id="KW-0812">Transmembrane</keyword>
<feature type="region of interest" description="Disordered" evidence="1">
    <location>
        <begin position="69"/>
        <end position="102"/>
    </location>
</feature>
<comment type="caution">
    <text evidence="3">The sequence shown here is derived from an EMBL/GenBank/DDBJ whole genome shotgun (WGS) entry which is preliminary data.</text>
</comment>
<dbReference type="Gene3D" id="3.80.10.10">
    <property type="entry name" value="Ribonuclease Inhibitor"/>
    <property type="match status" value="2"/>
</dbReference>
<feature type="region of interest" description="Disordered" evidence="1">
    <location>
        <begin position="433"/>
        <end position="463"/>
    </location>
</feature>